<dbReference type="SUPFAM" id="SSF52440">
    <property type="entry name" value="PreATP-grasp domain"/>
    <property type="match status" value="1"/>
</dbReference>
<dbReference type="SMART" id="SM00796">
    <property type="entry name" value="AHS1"/>
    <property type="match status" value="1"/>
</dbReference>
<dbReference type="NCBIfam" id="TIGR00724">
    <property type="entry name" value="urea_amlyse_rel"/>
    <property type="match status" value="1"/>
</dbReference>
<dbReference type="Pfam" id="PF00364">
    <property type="entry name" value="Biotin_lipoyl"/>
    <property type="match status" value="1"/>
</dbReference>
<dbReference type="InterPro" id="IPR050856">
    <property type="entry name" value="Biotin_carboxylase_complex"/>
</dbReference>
<dbReference type="GO" id="GO:0016787">
    <property type="term" value="F:hydrolase activity"/>
    <property type="evidence" value="ECO:0007669"/>
    <property type="project" value="UniProtKB-KW"/>
</dbReference>
<dbReference type="Proteomes" id="UP000430222">
    <property type="component" value="Unassembled WGS sequence"/>
</dbReference>
<dbReference type="InterPro" id="IPR003778">
    <property type="entry name" value="CT_A_B"/>
</dbReference>
<dbReference type="InterPro" id="IPR011054">
    <property type="entry name" value="Rudment_hybrid_motif"/>
</dbReference>
<dbReference type="InterPro" id="IPR016185">
    <property type="entry name" value="PreATP-grasp_dom_sf"/>
</dbReference>
<dbReference type="SUPFAM" id="SSF50891">
    <property type="entry name" value="Cyclophilin-like"/>
    <property type="match status" value="2"/>
</dbReference>
<dbReference type="NCBIfam" id="TIGR02712">
    <property type="entry name" value="urea_carbox"/>
    <property type="match status" value="1"/>
</dbReference>
<keyword evidence="5 7" id="KW-0067">ATP-binding</keyword>
<evidence type="ECO:0000256" key="5">
    <source>
        <dbReference type="ARBA" id="ARBA00022840"/>
    </source>
</evidence>
<keyword evidence="4" id="KW-0378">Hydrolase</keyword>
<dbReference type="InterPro" id="IPR005481">
    <property type="entry name" value="BC-like_N"/>
</dbReference>
<comment type="cofactor">
    <cofactor evidence="1">
        <name>biotin</name>
        <dbReference type="ChEBI" id="CHEBI:57586"/>
    </cofactor>
</comment>
<dbReference type="InterPro" id="IPR011764">
    <property type="entry name" value="Biotin_carboxylation_dom"/>
</dbReference>
<accession>A0A6I2UPQ3</accession>
<dbReference type="EMBL" id="VUNL01000003">
    <property type="protein sequence ID" value="MSV24188.1"/>
    <property type="molecule type" value="Genomic_DNA"/>
</dbReference>
<evidence type="ECO:0000259" key="8">
    <source>
        <dbReference type="PROSITE" id="PS50968"/>
    </source>
</evidence>
<dbReference type="InterPro" id="IPR029000">
    <property type="entry name" value="Cyclophilin-like_dom_sf"/>
</dbReference>
<evidence type="ECO:0000256" key="1">
    <source>
        <dbReference type="ARBA" id="ARBA00001953"/>
    </source>
</evidence>
<dbReference type="Gene3D" id="2.40.50.100">
    <property type="match status" value="1"/>
</dbReference>
<dbReference type="Pfam" id="PF02682">
    <property type="entry name" value="CT_C_D"/>
    <property type="match status" value="1"/>
</dbReference>
<evidence type="ECO:0000313" key="12">
    <source>
        <dbReference type="Proteomes" id="UP000430222"/>
    </source>
</evidence>
<dbReference type="SUPFAM" id="SSF51230">
    <property type="entry name" value="Single hybrid motif"/>
    <property type="match status" value="1"/>
</dbReference>
<dbReference type="Pfam" id="PF02786">
    <property type="entry name" value="CPSase_L_D2"/>
    <property type="match status" value="1"/>
</dbReference>
<evidence type="ECO:0000313" key="11">
    <source>
        <dbReference type="EMBL" id="MSV24188.1"/>
    </source>
</evidence>
<comment type="caution">
    <text evidence="11">The sequence shown here is derived from an EMBL/GenBank/DDBJ whole genome shotgun (WGS) entry which is preliminary data.</text>
</comment>
<evidence type="ECO:0000256" key="7">
    <source>
        <dbReference type="PROSITE-ProRule" id="PRU00409"/>
    </source>
</evidence>
<dbReference type="PANTHER" id="PTHR18866">
    <property type="entry name" value="CARBOXYLASE:PYRUVATE/ACETYL-COA/PROPIONYL-COA CARBOXYLASE"/>
    <property type="match status" value="1"/>
</dbReference>
<dbReference type="CDD" id="cd06850">
    <property type="entry name" value="biotinyl_domain"/>
    <property type="match status" value="1"/>
</dbReference>
<dbReference type="SMART" id="SM00797">
    <property type="entry name" value="AHS2"/>
    <property type="match status" value="1"/>
</dbReference>
<dbReference type="Pfam" id="PF00289">
    <property type="entry name" value="Biotin_carb_N"/>
    <property type="match status" value="1"/>
</dbReference>
<dbReference type="EC" id="6.3.4.6" evidence="11"/>
<dbReference type="InterPro" id="IPR000089">
    <property type="entry name" value="Biotin_lipoyl"/>
</dbReference>
<dbReference type="InterPro" id="IPR011761">
    <property type="entry name" value="ATP-grasp"/>
</dbReference>
<feature type="domain" description="Lipoyl-binding" evidence="8">
    <location>
        <begin position="1113"/>
        <end position="1191"/>
    </location>
</feature>
<evidence type="ECO:0000256" key="4">
    <source>
        <dbReference type="ARBA" id="ARBA00022801"/>
    </source>
</evidence>
<dbReference type="Gene3D" id="3.30.1360.40">
    <property type="match status" value="1"/>
</dbReference>
<dbReference type="PROSITE" id="PS00866">
    <property type="entry name" value="CPSASE_1"/>
    <property type="match status" value="1"/>
</dbReference>
<dbReference type="Pfam" id="PF02626">
    <property type="entry name" value="CT_A_B"/>
    <property type="match status" value="1"/>
</dbReference>
<keyword evidence="6" id="KW-0092">Biotin</keyword>
<dbReference type="PROSITE" id="PS00867">
    <property type="entry name" value="CPSASE_2"/>
    <property type="match status" value="1"/>
</dbReference>
<dbReference type="SMART" id="SM00878">
    <property type="entry name" value="Biotin_carb_C"/>
    <property type="match status" value="1"/>
</dbReference>
<dbReference type="GO" id="GO:0046872">
    <property type="term" value="F:metal ion binding"/>
    <property type="evidence" value="ECO:0007669"/>
    <property type="project" value="InterPro"/>
</dbReference>
<dbReference type="FunFam" id="3.40.50.20:FF:000010">
    <property type="entry name" value="Propionyl-CoA carboxylase subunit alpha"/>
    <property type="match status" value="1"/>
</dbReference>
<evidence type="ECO:0000256" key="2">
    <source>
        <dbReference type="ARBA" id="ARBA00022598"/>
    </source>
</evidence>
<dbReference type="InterPro" id="IPR003833">
    <property type="entry name" value="CT_C_D"/>
</dbReference>
<keyword evidence="2 11" id="KW-0436">Ligase</keyword>
<protein>
    <submittedName>
        <fullName evidence="11">Urea carboxylase</fullName>
        <ecNumber evidence="11">6.3.4.6</ecNumber>
    </submittedName>
</protein>
<keyword evidence="3 7" id="KW-0547">Nucleotide-binding</keyword>
<dbReference type="InterPro" id="IPR011053">
    <property type="entry name" value="Single_hybrid_motif"/>
</dbReference>
<dbReference type="Gene3D" id="2.40.100.10">
    <property type="entry name" value="Cyclophilin-like"/>
    <property type="match status" value="2"/>
</dbReference>
<gene>
    <name evidence="11" type="primary">uca</name>
    <name evidence="11" type="ORF">FYJ78_03105</name>
</gene>
<dbReference type="InterPro" id="IPR005482">
    <property type="entry name" value="Biotin_COase_C"/>
</dbReference>
<dbReference type="RefSeq" id="WP_154619961.1">
    <property type="nucleotide sequence ID" value="NZ_VUNL01000003.1"/>
</dbReference>
<dbReference type="PANTHER" id="PTHR18866:SF128">
    <property type="entry name" value="UREA AMIDOLYASE"/>
    <property type="match status" value="1"/>
</dbReference>
<feature type="domain" description="Biotin carboxylation" evidence="10">
    <location>
        <begin position="1"/>
        <end position="444"/>
    </location>
</feature>
<feature type="domain" description="ATP-grasp" evidence="9">
    <location>
        <begin position="120"/>
        <end position="317"/>
    </location>
</feature>
<dbReference type="Pfam" id="PF02785">
    <property type="entry name" value="Biotin_carb_C"/>
    <property type="match status" value="1"/>
</dbReference>
<name>A0A6I2UPQ3_9FIRM</name>
<dbReference type="AlphaFoldDB" id="A0A6I2UPQ3"/>
<dbReference type="SUPFAM" id="SSF51246">
    <property type="entry name" value="Rudiment single hybrid motif"/>
    <property type="match status" value="1"/>
</dbReference>
<keyword evidence="12" id="KW-1185">Reference proteome</keyword>
<evidence type="ECO:0000256" key="6">
    <source>
        <dbReference type="ARBA" id="ARBA00023267"/>
    </source>
</evidence>
<dbReference type="PROSITE" id="PS50979">
    <property type="entry name" value="BC"/>
    <property type="match status" value="1"/>
</dbReference>
<dbReference type="PROSITE" id="PS50968">
    <property type="entry name" value="BIOTINYL_LIPOYL"/>
    <property type="match status" value="1"/>
</dbReference>
<dbReference type="GO" id="GO:0005524">
    <property type="term" value="F:ATP binding"/>
    <property type="evidence" value="ECO:0007669"/>
    <property type="project" value="UniProtKB-UniRule"/>
</dbReference>
<evidence type="ECO:0000256" key="3">
    <source>
        <dbReference type="ARBA" id="ARBA00022741"/>
    </source>
</evidence>
<dbReference type="SUPFAM" id="SSF160467">
    <property type="entry name" value="PH0987 N-terminal domain-like"/>
    <property type="match status" value="1"/>
</dbReference>
<proteinExistence type="predicted"/>
<dbReference type="InterPro" id="IPR005479">
    <property type="entry name" value="CPAse_ATP-bd"/>
</dbReference>
<dbReference type="GO" id="GO:0004847">
    <property type="term" value="F:urea carboxylase activity"/>
    <property type="evidence" value="ECO:0007669"/>
    <property type="project" value="UniProtKB-EC"/>
</dbReference>
<dbReference type="InterPro" id="IPR014084">
    <property type="entry name" value="Urea_COase"/>
</dbReference>
<dbReference type="Gene3D" id="3.30.470.20">
    <property type="entry name" value="ATP-grasp fold, B domain"/>
    <property type="match status" value="1"/>
</dbReference>
<dbReference type="PROSITE" id="PS50975">
    <property type="entry name" value="ATP_GRASP"/>
    <property type="match status" value="1"/>
</dbReference>
<evidence type="ECO:0000259" key="9">
    <source>
        <dbReference type="PROSITE" id="PS50975"/>
    </source>
</evidence>
<reference evidence="11 12" key="1">
    <citation type="submission" date="2019-08" db="EMBL/GenBank/DDBJ databases">
        <title>In-depth cultivation of the pig gut microbiome towards novel bacterial diversity and tailored functional studies.</title>
        <authorList>
            <person name="Wylensek D."/>
            <person name="Hitch T.C.A."/>
            <person name="Clavel T."/>
        </authorList>
    </citation>
    <scope>NUCLEOTIDE SEQUENCE [LARGE SCALE GENOMIC DNA]</scope>
    <source>
        <strain evidence="12">WCA-380-WT-3B3</strain>
    </source>
</reference>
<sequence>MFTKVLIANRGAIAVRIERTLKKMGIASVAVYAQADQDSLHVIRADEAVCLGDGTVRETYLDIDKIIRAAKETEAQAVHPGYGFLSENTDFSAACEKNGIVFIGPTPEQIRLFGLKHSARSLARKAGVPLLPGTDLLSGREEAVRAAAEIGYPVMLKSTAGGGGIGISICQNETDLQNSYDKVCYLAKSNFKDDGVFLEKYVERARHVEVQIFGNAYGEAIAVGERDCSVQRRNQKVVEESPAPNLPQAVRKSMYEAAERLAHAAGYRNAGTVEFLYDEAEERFYFLEVNTRLQVEHGITEEVMGIDLVEWMVREAAGELRDIRSLIGSPKGHAIEVRVYAEDARNQFRPGTGRVDDCCFSSSARIETWIRRNVVVTSLYDPMLAKLIVHGMDRADAIQKMDKTLDETKIYGVTTNLQYLSAILHRPDYQEGRLFTKMLDGFQPEEHTLEVLDGGVQSTIQDYPGMVGYWTIGVPPCGAMDSYSFRLGNRLLGNEEGAAGIEMTMRGGSYRFRTRTSFCLTGADMKASLDGEPVALYRVVNALPGQVLRLGNAVCGMRTYLLVAGGIQVPKIMGSRSTFTDGKFGGHNGRALRTGDTLELRADCFTDSCVSFPLEYAPSITHEWTFGVLPGPQPTKEYLAPEYLKTLTEAEYTVNFNSARTGVRLNGPVPQWTREDGGEAGLHPSNIHDNAYAIGTLDLTGDQSILLGPDGPSLGGFICPVTLAKGELWKMGQLHPGDTVRFRLLTLEQAKEIRMAMEKNLSFDYTKAMLPESLPIAADYAILSRGRADDMDYCLRLDGEENLLMEFGAMELNIEYRFRAHILMQKLEKMDLPIIDMTPGIRSLQIHFDLSRTDARKMASIVLKVNEELGDIDDITVPSRVIHLPLSWDDPQTQLAAKRYQETTRPDAPWCPSNPEFIRRINGLDSLKEVQDILFHADYLVLGLGDVYLGAPVAAPLDPRHRLVTTKYNPARPWTPENAVGIGGAYLCVYGMEGPGGYQFVGRTIQMWNPLQTTEYFPEGKPWLLNFFDQLKFYPCSAEEILRYRNDFLRGKFPLQVEETTFHLGEYKKYLASIRESSAAFKAKQEAAFEAEKNRWHELGLDTFVSEEPEHPVRDIDLPEDCEGIYATVPGSVWKILAKKGQHISSGDTLAVLESMKMEIPVTAEQDGVIEDVFIHTGEQVDAGQVLAGIRTEEAV</sequence>
<dbReference type="SUPFAM" id="SSF56059">
    <property type="entry name" value="Glutathione synthetase ATP-binding domain-like"/>
    <property type="match status" value="1"/>
</dbReference>
<evidence type="ECO:0000259" key="10">
    <source>
        <dbReference type="PROSITE" id="PS50979"/>
    </source>
</evidence>
<organism evidence="11 12">
    <name type="scientific">Selenomonas montiformis</name>
    <dbReference type="NCBI Taxonomy" id="2652285"/>
    <lineage>
        <taxon>Bacteria</taxon>
        <taxon>Bacillati</taxon>
        <taxon>Bacillota</taxon>
        <taxon>Negativicutes</taxon>
        <taxon>Selenomonadales</taxon>
        <taxon>Selenomonadaceae</taxon>
        <taxon>Selenomonas</taxon>
    </lineage>
</organism>